<comment type="caution">
    <text evidence="1">The sequence shown here is derived from an EMBL/GenBank/DDBJ whole genome shotgun (WGS) entry which is preliminary data.</text>
</comment>
<dbReference type="OrthoDB" id="1740536at2759"/>
<protein>
    <recommendedName>
        <fullName evidence="3">Retrotransposon gag domain-containing protein</fullName>
    </recommendedName>
</protein>
<sequence length="119" mass="13917">MSRFLAKKTLQQSLEYLIIICQEPNKSLRDYVHRFNATTITRKGVIDEWAIQVFIVGTTNKRLRYFIIRNTPNELSNLYEMVHKFSEGDEVEKVRANSSVPKALGMKFVPNYFDILLCI</sequence>
<evidence type="ECO:0000313" key="2">
    <source>
        <dbReference type="Proteomes" id="UP000828251"/>
    </source>
</evidence>
<evidence type="ECO:0008006" key="3">
    <source>
        <dbReference type="Google" id="ProtNLM"/>
    </source>
</evidence>
<gene>
    <name evidence="1" type="ORF">J1N35_038038</name>
</gene>
<dbReference type="AlphaFoldDB" id="A0A9D3ZM93"/>
<accession>A0A9D3ZM93</accession>
<reference evidence="1 2" key="1">
    <citation type="journal article" date="2021" name="Plant Biotechnol. J.">
        <title>Multi-omics assisted identification of the key and species-specific regulatory components of drought-tolerant mechanisms in Gossypium stocksii.</title>
        <authorList>
            <person name="Yu D."/>
            <person name="Ke L."/>
            <person name="Zhang D."/>
            <person name="Wu Y."/>
            <person name="Sun Y."/>
            <person name="Mei J."/>
            <person name="Sun J."/>
            <person name="Sun Y."/>
        </authorList>
    </citation>
    <scope>NUCLEOTIDE SEQUENCE [LARGE SCALE GENOMIC DNA]</scope>
    <source>
        <strain evidence="2">cv. E1</strain>
        <tissue evidence="1">Leaf</tissue>
    </source>
</reference>
<name>A0A9D3ZM93_9ROSI</name>
<organism evidence="1 2">
    <name type="scientific">Gossypium stocksii</name>
    <dbReference type="NCBI Taxonomy" id="47602"/>
    <lineage>
        <taxon>Eukaryota</taxon>
        <taxon>Viridiplantae</taxon>
        <taxon>Streptophyta</taxon>
        <taxon>Embryophyta</taxon>
        <taxon>Tracheophyta</taxon>
        <taxon>Spermatophyta</taxon>
        <taxon>Magnoliopsida</taxon>
        <taxon>eudicotyledons</taxon>
        <taxon>Gunneridae</taxon>
        <taxon>Pentapetalae</taxon>
        <taxon>rosids</taxon>
        <taxon>malvids</taxon>
        <taxon>Malvales</taxon>
        <taxon>Malvaceae</taxon>
        <taxon>Malvoideae</taxon>
        <taxon>Gossypium</taxon>
    </lineage>
</organism>
<dbReference type="EMBL" id="JAIQCV010000011">
    <property type="protein sequence ID" value="KAH1047254.1"/>
    <property type="molecule type" value="Genomic_DNA"/>
</dbReference>
<evidence type="ECO:0000313" key="1">
    <source>
        <dbReference type="EMBL" id="KAH1047254.1"/>
    </source>
</evidence>
<keyword evidence="2" id="KW-1185">Reference proteome</keyword>
<proteinExistence type="predicted"/>
<dbReference type="Proteomes" id="UP000828251">
    <property type="component" value="Unassembled WGS sequence"/>
</dbReference>